<accession>A0AA36D638</accession>
<dbReference type="AlphaFoldDB" id="A0AA36D638"/>
<proteinExistence type="predicted"/>
<name>A0AA36D638_9BILA</name>
<comment type="caution">
    <text evidence="1">The sequence shown here is derived from an EMBL/GenBank/DDBJ whole genome shotgun (WGS) entry which is preliminary data.</text>
</comment>
<sequence length="68" mass="8008">MGSVDDVCKFLNRLFVSLPPHATALLYREQLDMLRSWMHVSHPEMPLDALVPLLRDERRLSRQSYEAR</sequence>
<evidence type="ECO:0000313" key="2">
    <source>
        <dbReference type="Proteomes" id="UP001177023"/>
    </source>
</evidence>
<gene>
    <name evidence="1" type="ORF">MSPICULIGERA_LOCUS19951</name>
</gene>
<dbReference type="EMBL" id="CATQJA010002663">
    <property type="protein sequence ID" value="CAJ0581797.1"/>
    <property type="molecule type" value="Genomic_DNA"/>
</dbReference>
<feature type="non-terminal residue" evidence="1">
    <location>
        <position position="1"/>
    </location>
</feature>
<protein>
    <submittedName>
        <fullName evidence="1">Uncharacterized protein</fullName>
    </submittedName>
</protein>
<evidence type="ECO:0000313" key="1">
    <source>
        <dbReference type="EMBL" id="CAJ0581797.1"/>
    </source>
</evidence>
<keyword evidence="2" id="KW-1185">Reference proteome</keyword>
<dbReference type="Proteomes" id="UP001177023">
    <property type="component" value="Unassembled WGS sequence"/>
</dbReference>
<organism evidence="1 2">
    <name type="scientific">Mesorhabditis spiculigera</name>
    <dbReference type="NCBI Taxonomy" id="96644"/>
    <lineage>
        <taxon>Eukaryota</taxon>
        <taxon>Metazoa</taxon>
        <taxon>Ecdysozoa</taxon>
        <taxon>Nematoda</taxon>
        <taxon>Chromadorea</taxon>
        <taxon>Rhabditida</taxon>
        <taxon>Rhabditina</taxon>
        <taxon>Rhabditomorpha</taxon>
        <taxon>Rhabditoidea</taxon>
        <taxon>Rhabditidae</taxon>
        <taxon>Mesorhabditinae</taxon>
        <taxon>Mesorhabditis</taxon>
    </lineage>
</organism>
<reference evidence="1" key="1">
    <citation type="submission" date="2023-06" db="EMBL/GenBank/DDBJ databases">
        <authorList>
            <person name="Delattre M."/>
        </authorList>
    </citation>
    <scope>NUCLEOTIDE SEQUENCE</scope>
    <source>
        <strain evidence="1">AF72</strain>
    </source>
</reference>